<dbReference type="InterPro" id="IPR019495">
    <property type="entry name" value="EXOSC1_C"/>
</dbReference>
<name>A0A7M7NZL7_STRPU</name>
<dbReference type="FunFam" id="2.40.50.140:FF:000198">
    <property type="entry name" value="Exosome complex component CSL4"/>
    <property type="match status" value="1"/>
</dbReference>
<comment type="subcellular location">
    <subcellularLocation>
        <location evidence="1">Nucleus</location>
        <location evidence="1">Nucleolus</location>
    </subcellularLocation>
</comment>
<reference evidence="6" key="2">
    <citation type="submission" date="2021-01" db="UniProtKB">
        <authorList>
            <consortium name="EnsemblMetazoa"/>
        </authorList>
    </citation>
    <scope>IDENTIFICATION</scope>
</reference>
<dbReference type="PANTHER" id="PTHR12686:SF8">
    <property type="entry name" value="EXOSOME COMPLEX COMPONENT CSL4"/>
    <property type="match status" value="1"/>
</dbReference>
<dbReference type="SUPFAM" id="SSF50249">
    <property type="entry name" value="Nucleic acid-binding proteins"/>
    <property type="match status" value="1"/>
</dbReference>
<evidence type="ECO:0000313" key="7">
    <source>
        <dbReference type="Proteomes" id="UP000007110"/>
    </source>
</evidence>
<keyword evidence="7" id="KW-1185">Reference proteome</keyword>
<dbReference type="AlphaFoldDB" id="A0A7M7NZL7"/>
<evidence type="ECO:0000256" key="3">
    <source>
        <dbReference type="ARBA" id="ARBA00022835"/>
    </source>
</evidence>
<dbReference type="CDD" id="cd05791">
    <property type="entry name" value="S1_CSL4"/>
    <property type="match status" value="1"/>
</dbReference>
<dbReference type="Gene3D" id="2.40.50.140">
    <property type="entry name" value="Nucleic acid-binding proteins"/>
    <property type="match status" value="1"/>
</dbReference>
<dbReference type="PANTHER" id="PTHR12686">
    <property type="entry name" value="3'-5' EXORIBONUCLEASE CSL4-RELATED"/>
    <property type="match status" value="1"/>
</dbReference>
<evidence type="ECO:0000259" key="5">
    <source>
        <dbReference type="Pfam" id="PF14382"/>
    </source>
</evidence>
<organism evidence="6 7">
    <name type="scientific">Strongylocentrotus purpuratus</name>
    <name type="common">Purple sea urchin</name>
    <dbReference type="NCBI Taxonomy" id="7668"/>
    <lineage>
        <taxon>Eukaryota</taxon>
        <taxon>Metazoa</taxon>
        <taxon>Echinodermata</taxon>
        <taxon>Eleutherozoa</taxon>
        <taxon>Echinozoa</taxon>
        <taxon>Echinoidea</taxon>
        <taxon>Euechinoidea</taxon>
        <taxon>Echinacea</taxon>
        <taxon>Camarodonta</taxon>
        <taxon>Echinidea</taxon>
        <taxon>Strongylocentrotidae</taxon>
        <taxon>Strongylocentrotus</taxon>
    </lineage>
</organism>
<keyword evidence="2" id="KW-0963">Cytoplasm</keyword>
<dbReference type="InterPro" id="IPR039771">
    <property type="entry name" value="Csl4"/>
</dbReference>
<dbReference type="OrthoDB" id="440760at2759"/>
<dbReference type="InParanoid" id="A0A7M7NZL7"/>
<evidence type="ECO:0000256" key="2">
    <source>
        <dbReference type="ARBA" id="ARBA00022490"/>
    </source>
</evidence>
<dbReference type="Pfam" id="PF10447">
    <property type="entry name" value="EXOSC1"/>
    <property type="match status" value="1"/>
</dbReference>
<feature type="domain" description="Exosome complex component CSL4 C-terminal" evidence="4">
    <location>
        <begin position="103"/>
        <end position="143"/>
    </location>
</feature>
<dbReference type="InterPro" id="IPR012340">
    <property type="entry name" value="NA-bd_OB-fold"/>
</dbReference>
<evidence type="ECO:0000313" key="6">
    <source>
        <dbReference type="EnsemblMetazoa" id="XP_030841644"/>
    </source>
</evidence>
<dbReference type="RefSeq" id="XP_030841644.1">
    <property type="nucleotide sequence ID" value="XM_030985784.1"/>
</dbReference>
<dbReference type="FunCoup" id="A0A7M7NZL7">
    <property type="interactions" value="1692"/>
</dbReference>
<dbReference type="Proteomes" id="UP000007110">
    <property type="component" value="Unassembled WGS sequence"/>
</dbReference>
<dbReference type="GO" id="GO:0006396">
    <property type="term" value="P:RNA processing"/>
    <property type="evidence" value="ECO:0007669"/>
    <property type="project" value="InterPro"/>
</dbReference>
<dbReference type="KEGG" id="spu:579347"/>
<evidence type="ECO:0000256" key="1">
    <source>
        <dbReference type="ARBA" id="ARBA00004604"/>
    </source>
</evidence>
<dbReference type="EnsemblMetazoa" id="XM_030985784">
    <property type="protein sequence ID" value="XP_030841644"/>
    <property type="gene ID" value="LOC579347"/>
</dbReference>
<keyword evidence="3" id="KW-0271">Exosome</keyword>
<dbReference type="GO" id="GO:0005737">
    <property type="term" value="C:cytoplasm"/>
    <property type="evidence" value="ECO:0000318"/>
    <property type="project" value="GO_Central"/>
</dbReference>
<reference evidence="7" key="1">
    <citation type="submission" date="2015-02" db="EMBL/GenBank/DDBJ databases">
        <title>Genome sequencing for Strongylocentrotus purpuratus.</title>
        <authorList>
            <person name="Murali S."/>
            <person name="Liu Y."/>
            <person name="Vee V."/>
            <person name="English A."/>
            <person name="Wang M."/>
            <person name="Skinner E."/>
            <person name="Han Y."/>
            <person name="Muzny D.M."/>
            <person name="Worley K.C."/>
            <person name="Gibbs R.A."/>
        </authorList>
    </citation>
    <scope>NUCLEOTIDE SEQUENCE</scope>
</reference>
<dbReference type="GeneID" id="579347"/>
<accession>A0A7M7NZL7</accession>
<sequence>MAAHSDHVKHHNRICVPGEHLGLESEYHTGPGTYRRNGSIYASLAGHLCSRTEVETELPALTVLQQEIQITVPRQKSLVTCKVVSITSKFCRCDILSVESVPLTETFRGMIRKEDIRATEKDKVEVYKSFRPGDIVLARVLSLGDAQSYLLTTAENELGVVLAKSEAGVPMVPTSWCEMTCPKTHDKQLRKVAKVQPHYIAYAS</sequence>
<dbReference type="Pfam" id="PF14382">
    <property type="entry name" value="ECR1_N"/>
    <property type="match status" value="1"/>
</dbReference>
<dbReference type="InterPro" id="IPR025721">
    <property type="entry name" value="Exosome_cplx_N_dom"/>
</dbReference>
<dbReference type="GO" id="GO:0000176">
    <property type="term" value="C:nuclear exosome (RNase complex)"/>
    <property type="evidence" value="ECO:0000318"/>
    <property type="project" value="GO_Central"/>
</dbReference>
<dbReference type="GO" id="GO:0003723">
    <property type="term" value="F:RNA binding"/>
    <property type="evidence" value="ECO:0007669"/>
    <property type="project" value="InterPro"/>
</dbReference>
<evidence type="ECO:0000259" key="4">
    <source>
        <dbReference type="Pfam" id="PF10447"/>
    </source>
</evidence>
<dbReference type="GO" id="GO:0005730">
    <property type="term" value="C:nucleolus"/>
    <property type="evidence" value="ECO:0007669"/>
    <property type="project" value="UniProtKB-SubCell"/>
</dbReference>
<dbReference type="OMA" id="PMVPVGW"/>
<evidence type="ECO:0008006" key="8">
    <source>
        <dbReference type="Google" id="ProtNLM"/>
    </source>
</evidence>
<protein>
    <recommendedName>
        <fullName evidence="8">Exosome complex component CSL4</fullName>
    </recommendedName>
</protein>
<proteinExistence type="predicted"/>
<dbReference type="CTD" id="51013"/>
<feature type="domain" description="Exosome complex component N-terminal" evidence="5">
    <location>
        <begin position="14"/>
        <end position="48"/>
    </location>
</feature>
<dbReference type="SUPFAM" id="SSF110324">
    <property type="entry name" value="Ribosomal L27 protein-like"/>
    <property type="match status" value="1"/>
</dbReference>
<dbReference type="Gene3D" id="2.40.50.100">
    <property type="match status" value="1"/>
</dbReference>